<name>A0AAE7WMI5_9CAUD</name>
<sequence length="53" mass="6015">MLILFLLFIIGLLYEGHKSAKAHAACETDGIVLKDMNARYFCVLDGKIYPIRE</sequence>
<keyword evidence="2" id="KW-1185">Reference proteome</keyword>
<gene>
    <name evidence="1" type="ORF">CPT_Philippe_022</name>
</gene>
<evidence type="ECO:0000313" key="2">
    <source>
        <dbReference type="Proteomes" id="UP000827261"/>
    </source>
</evidence>
<protein>
    <submittedName>
        <fullName evidence="1">Secreted protein</fullName>
    </submittedName>
</protein>
<organism evidence="1 2">
    <name type="scientific">Stenotrophomonas phage Philippe</name>
    <dbReference type="NCBI Taxonomy" id="2859655"/>
    <lineage>
        <taxon>Viruses</taxon>
        <taxon>Duplodnaviria</taxon>
        <taxon>Heunggongvirae</taxon>
        <taxon>Uroviricota</taxon>
        <taxon>Caudoviricetes</taxon>
        <taxon>Schitoviridae</taxon>
        <taxon>Philippevirus</taxon>
        <taxon>Philippevirus philippe</taxon>
    </lineage>
</organism>
<reference evidence="1" key="1">
    <citation type="submission" date="2021-06" db="EMBL/GenBank/DDBJ databases">
        <title>Complete genome sequence of Stenotrophomonas maltophilia phage Philippe.</title>
        <authorList>
            <person name="Vallavanatt I."/>
            <person name="Bartz M."/>
            <person name="Clark J."/>
            <person name="Burrowes B."/>
            <person name="Liu M."/>
            <person name="Gill J."/>
        </authorList>
    </citation>
    <scope>NUCLEOTIDE SEQUENCE</scope>
</reference>
<dbReference type="Proteomes" id="UP000827261">
    <property type="component" value="Segment"/>
</dbReference>
<accession>A0AAE7WMI5</accession>
<evidence type="ECO:0000313" key="1">
    <source>
        <dbReference type="EMBL" id="QYW02221.1"/>
    </source>
</evidence>
<dbReference type="EMBL" id="MZ326861">
    <property type="protein sequence ID" value="QYW02221.1"/>
    <property type="molecule type" value="Genomic_DNA"/>
</dbReference>
<proteinExistence type="predicted"/>